<protein>
    <submittedName>
        <fullName evidence="2">Alpha/beta hydrolase</fullName>
    </submittedName>
</protein>
<dbReference type="Proteomes" id="UP000325517">
    <property type="component" value="Chromosome"/>
</dbReference>
<name>A0A5J6SVL4_9BACI</name>
<sequence length="298" mass="33602">MSDGHHIHVVKYTPEQSPIGHIHLLHGMAEHIDRYDEFALFLMDKGYLVSGHDHRGHGRTFEKNGHQGYFAESNGFERITEDVREVLLKVREDMIGVPLILFGHSMGSFIARRYMQKYSDSLSKVIICGTSYSPGVLGDVGSMLGKIATRFQTPTTESKLLNTITFGGFNKQINEPHSPFDWLNTDKMEVKKYMDDPMCGFIPSNQFYVDLFYGLKLIHKTEEIGRIKKDLPVLLISGAEDPVGKNGAGIFKVAKGLTNAGMENITVQLVEQARHEILLEKNKLDTFEVIAKWLMTNA</sequence>
<keyword evidence="3" id="KW-1185">Reference proteome</keyword>
<dbReference type="OrthoDB" id="9806902at2"/>
<dbReference type="SUPFAM" id="SSF53474">
    <property type="entry name" value="alpha/beta-Hydrolases"/>
    <property type="match status" value="1"/>
</dbReference>
<keyword evidence="2" id="KW-0378">Hydrolase</keyword>
<dbReference type="InterPro" id="IPR051044">
    <property type="entry name" value="MAG_DAG_Lipase"/>
</dbReference>
<dbReference type="InterPro" id="IPR029058">
    <property type="entry name" value="AB_hydrolase_fold"/>
</dbReference>
<dbReference type="EMBL" id="CP031223">
    <property type="protein sequence ID" value="QFG01135.1"/>
    <property type="molecule type" value="Genomic_DNA"/>
</dbReference>
<organism evidence="2 3">
    <name type="scientific">Psychrobacillus glaciei</name>
    <dbReference type="NCBI Taxonomy" id="2283160"/>
    <lineage>
        <taxon>Bacteria</taxon>
        <taxon>Bacillati</taxon>
        <taxon>Bacillota</taxon>
        <taxon>Bacilli</taxon>
        <taxon>Bacillales</taxon>
        <taxon>Bacillaceae</taxon>
        <taxon>Psychrobacillus</taxon>
    </lineage>
</organism>
<dbReference type="AlphaFoldDB" id="A0A5J6SVL4"/>
<dbReference type="GO" id="GO:0016787">
    <property type="term" value="F:hydrolase activity"/>
    <property type="evidence" value="ECO:0007669"/>
    <property type="project" value="UniProtKB-KW"/>
</dbReference>
<dbReference type="Gene3D" id="3.40.50.1820">
    <property type="entry name" value="alpha/beta hydrolase"/>
    <property type="match status" value="1"/>
</dbReference>
<gene>
    <name evidence="2" type="ORF">PB01_07115</name>
</gene>
<proteinExistence type="predicted"/>
<evidence type="ECO:0000313" key="3">
    <source>
        <dbReference type="Proteomes" id="UP000325517"/>
    </source>
</evidence>
<dbReference type="Pfam" id="PF12146">
    <property type="entry name" value="Hydrolase_4"/>
    <property type="match status" value="1"/>
</dbReference>
<feature type="domain" description="Serine aminopeptidase S33" evidence="1">
    <location>
        <begin position="17"/>
        <end position="282"/>
    </location>
</feature>
<dbReference type="PANTHER" id="PTHR11614">
    <property type="entry name" value="PHOSPHOLIPASE-RELATED"/>
    <property type="match status" value="1"/>
</dbReference>
<reference evidence="2 3" key="1">
    <citation type="submission" date="2018-07" db="EMBL/GenBank/DDBJ databases">
        <title>Complete genome sequence of Psychrobacillus sp. PB01, isolated from iceberg, and comparative genome analysis of Psychrobacillus strains.</title>
        <authorList>
            <person name="Lee P.C."/>
        </authorList>
    </citation>
    <scope>NUCLEOTIDE SEQUENCE [LARGE SCALE GENOMIC DNA]</scope>
    <source>
        <strain evidence="2 3">PB01</strain>
    </source>
</reference>
<evidence type="ECO:0000313" key="2">
    <source>
        <dbReference type="EMBL" id="QFG01135.1"/>
    </source>
</evidence>
<accession>A0A5J6SVL4</accession>
<evidence type="ECO:0000259" key="1">
    <source>
        <dbReference type="Pfam" id="PF12146"/>
    </source>
</evidence>
<dbReference type="InterPro" id="IPR022742">
    <property type="entry name" value="Hydrolase_4"/>
</dbReference>
<dbReference type="KEGG" id="psyo:PB01_07115"/>